<protein>
    <submittedName>
        <fullName evidence="1">Uncharacterized protein</fullName>
    </submittedName>
</protein>
<proteinExistence type="predicted"/>
<dbReference type="AlphaFoldDB" id="A0A814HZE8"/>
<evidence type="ECO:0000313" key="3">
    <source>
        <dbReference type="Proteomes" id="UP000663829"/>
    </source>
</evidence>
<dbReference type="Proteomes" id="UP000663829">
    <property type="component" value="Unassembled WGS sequence"/>
</dbReference>
<dbReference type="Proteomes" id="UP000681722">
    <property type="component" value="Unassembled WGS sequence"/>
</dbReference>
<dbReference type="EMBL" id="CAJNOQ010003524">
    <property type="protein sequence ID" value="CAF1016680.1"/>
    <property type="molecule type" value="Genomic_DNA"/>
</dbReference>
<reference evidence="1" key="1">
    <citation type="submission" date="2021-02" db="EMBL/GenBank/DDBJ databases">
        <authorList>
            <person name="Nowell W R."/>
        </authorList>
    </citation>
    <scope>NUCLEOTIDE SEQUENCE</scope>
</reference>
<comment type="caution">
    <text evidence="1">The sequence shown here is derived from an EMBL/GenBank/DDBJ whole genome shotgun (WGS) entry which is preliminary data.</text>
</comment>
<accession>A0A814HZE8</accession>
<evidence type="ECO:0000313" key="2">
    <source>
        <dbReference type="EMBL" id="CAF3788219.1"/>
    </source>
</evidence>
<dbReference type="EMBL" id="CAJOBC010003524">
    <property type="protein sequence ID" value="CAF3788219.1"/>
    <property type="molecule type" value="Genomic_DNA"/>
</dbReference>
<name>A0A814HZE8_9BILA</name>
<gene>
    <name evidence="1" type="ORF">GPM918_LOCUS14556</name>
    <name evidence="2" type="ORF">SRO942_LOCUS14556</name>
</gene>
<organism evidence="1 3">
    <name type="scientific">Didymodactylos carnosus</name>
    <dbReference type="NCBI Taxonomy" id="1234261"/>
    <lineage>
        <taxon>Eukaryota</taxon>
        <taxon>Metazoa</taxon>
        <taxon>Spiralia</taxon>
        <taxon>Gnathifera</taxon>
        <taxon>Rotifera</taxon>
        <taxon>Eurotatoria</taxon>
        <taxon>Bdelloidea</taxon>
        <taxon>Philodinida</taxon>
        <taxon>Philodinidae</taxon>
        <taxon>Didymodactylos</taxon>
    </lineage>
</organism>
<keyword evidence="3" id="KW-1185">Reference proteome</keyword>
<sequence>MLAATTSTRRLKFFSAVENLISYYLPINVRYSYILTKALVNSVMKATEQTRSSYKQYKNLWWKAQRVCKPFRSFKLLGCCLCSMFLCIICCRTIKQCVCCSCSSEEEFIYVPEWDADDDTFDQAVRTLSATTNYEPTFNEYPIHLTEEENLTTNDMQMFTITPDMYLTSYILKNAFYAVISDYLIEQKKKRKKHHSDFLFDLNHSHTDAAIIPTDCNDCLLLIINVTIHILEVVAVYALKGSIPSYFVPKLDLMRFYTNYQAESGLILAGEDNETNMKIKSKAPELYRVVLFMKAMIEVGEGL</sequence>
<evidence type="ECO:0000313" key="1">
    <source>
        <dbReference type="EMBL" id="CAF1016680.1"/>
    </source>
</evidence>